<dbReference type="EMBL" id="CP003620">
    <property type="protein sequence ID" value="AFZ15439.1"/>
    <property type="molecule type" value="Genomic_DNA"/>
</dbReference>
<evidence type="ECO:0000313" key="1">
    <source>
        <dbReference type="EMBL" id="AFZ15439.1"/>
    </source>
</evidence>
<dbReference type="STRING" id="1173022.Cri9333_4660"/>
<dbReference type="AlphaFoldDB" id="K9W6K7"/>
<dbReference type="KEGG" id="cep:Cri9333_4660"/>
<protein>
    <submittedName>
        <fullName evidence="1">Uncharacterized protein</fullName>
    </submittedName>
</protein>
<dbReference type="HOGENOM" id="CLU_2971802_0_0_3"/>
<accession>K9W6K7</accession>
<evidence type="ECO:0000313" key="2">
    <source>
        <dbReference type="Proteomes" id="UP000010472"/>
    </source>
</evidence>
<keyword evidence="2" id="KW-1185">Reference proteome</keyword>
<organism evidence="1 2">
    <name type="scientific">Crinalium epipsammum PCC 9333</name>
    <dbReference type="NCBI Taxonomy" id="1173022"/>
    <lineage>
        <taxon>Bacteria</taxon>
        <taxon>Bacillati</taxon>
        <taxon>Cyanobacteriota</taxon>
        <taxon>Cyanophyceae</taxon>
        <taxon>Gomontiellales</taxon>
        <taxon>Gomontiellaceae</taxon>
        <taxon>Crinalium</taxon>
    </lineage>
</organism>
<dbReference type="RefSeq" id="WP_015205529.1">
    <property type="nucleotide sequence ID" value="NC_019753.1"/>
</dbReference>
<name>K9W6K7_9CYAN</name>
<proteinExistence type="predicted"/>
<gene>
    <name evidence="1" type="ORF">Cri9333_4660</name>
</gene>
<sequence length="58" mass="6720">MSITPAIRELSNRLNQELEQLEQILTEGLDLVRVPLSRFPENSILVQFFAYLSNVLFL</sequence>
<reference evidence="1 2" key="1">
    <citation type="submission" date="2012-06" db="EMBL/GenBank/DDBJ databases">
        <title>Finished chromosome of genome of Crinalium epipsammum PCC 9333.</title>
        <authorList>
            <consortium name="US DOE Joint Genome Institute"/>
            <person name="Gugger M."/>
            <person name="Coursin T."/>
            <person name="Rippka R."/>
            <person name="Tandeau De Marsac N."/>
            <person name="Huntemann M."/>
            <person name="Wei C.-L."/>
            <person name="Han J."/>
            <person name="Detter J.C."/>
            <person name="Han C."/>
            <person name="Tapia R."/>
            <person name="Davenport K."/>
            <person name="Daligault H."/>
            <person name="Erkkila T."/>
            <person name="Gu W."/>
            <person name="Munk A.C.C."/>
            <person name="Teshima H."/>
            <person name="Xu Y."/>
            <person name="Chain P."/>
            <person name="Chen A."/>
            <person name="Krypides N."/>
            <person name="Mavromatis K."/>
            <person name="Markowitz V."/>
            <person name="Szeto E."/>
            <person name="Ivanova N."/>
            <person name="Mikhailova N."/>
            <person name="Ovchinnikova G."/>
            <person name="Pagani I."/>
            <person name="Pati A."/>
            <person name="Goodwin L."/>
            <person name="Peters L."/>
            <person name="Pitluck S."/>
            <person name="Woyke T."/>
            <person name="Kerfeld C."/>
        </authorList>
    </citation>
    <scope>NUCLEOTIDE SEQUENCE [LARGE SCALE GENOMIC DNA]</scope>
    <source>
        <strain evidence="1 2">PCC 9333</strain>
    </source>
</reference>
<dbReference type="Proteomes" id="UP000010472">
    <property type="component" value="Chromosome"/>
</dbReference>